<dbReference type="RefSeq" id="WP_036540395.1">
    <property type="nucleotide sequence ID" value="NZ_BMLF01000008.1"/>
</dbReference>
<dbReference type="InterPro" id="IPR018376">
    <property type="entry name" value="Enoyl-CoA_hyd/isom_CS"/>
</dbReference>
<comment type="caution">
    <text evidence="2">The sequence shown here is derived from an EMBL/GenBank/DDBJ whole genome shotgun (WGS) entry which is preliminary data.</text>
</comment>
<protein>
    <submittedName>
        <fullName evidence="2">Enoyl-CoA hydratase</fullName>
    </submittedName>
</protein>
<dbReference type="PANTHER" id="PTHR43459">
    <property type="entry name" value="ENOYL-COA HYDRATASE"/>
    <property type="match status" value="1"/>
</dbReference>
<keyword evidence="3" id="KW-1185">Reference proteome</keyword>
<dbReference type="InterPro" id="IPR029045">
    <property type="entry name" value="ClpP/crotonase-like_dom_sf"/>
</dbReference>
<dbReference type="Gene3D" id="3.90.226.10">
    <property type="entry name" value="2-enoyl-CoA Hydratase, Chain A, domain 1"/>
    <property type="match status" value="1"/>
</dbReference>
<reference evidence="2" key="1">
    <citation type="journal article" date="2014" name="Int. J. Syst. Evol. Microbiol.">
        <title>Complete genome sequence of Corynebacterium casei LMG S-19264T (=DSM 44701T), isolated from a smear-ripened cheese.</title>
        <authorList>
            <consortium name="US DOE Joint Genome Institute (JGI-PGF)"/>
            <person name="Walter F."/>
            <person name="Albersmeier A."/>
            <person name="Kalinowski J."/>
            <person name="Ruckert C."/>
        </authorList>
    </citation>
    <scope>NUCLEOTIDE SEQUENCE</scope>
    <source>
        <strain evidence="2">CGMCC 1.6293</strain>
    </source>
</reference>
<name>A0A917WNJ7_9RHOB</name>
<organism evidence="2 3">
    <name type="scientific">Pseudooceanicola nanhaiensis</name>
    <dbReference type="NCBI Taxonomy" id="375761"/>
    <lineage>
        <taxon>Bacteria</taxon>
        <taxon>Pseudomonadati</taxon>
        <taxon>Pseudomonadota</taxon>
        <taxon>Alphaproteobacteria</taxon>
        <taxon>Rhodobacterales</taxon>
        <taxon>Paracoccaceae</taxon>
        <taxon>Pseudooceanicola</taxon>
    </lineage>
</organism>
<dbReference type="AlphaFoldDB" id="A0A917WNJ7"/>
<dbReference type="Pfam" id="PF00378">
    <property type="entry name" value="ECH_1"/>
    <property type="match status" value="1"/>
</dbReference>
<proteinExistence type="inferred from homology"/>
<dbReference type="PANTHER" id="PTHR43459:SF1">
    <property type="entry name" value="EG:BACN32G11.4 PROTEIN"/>
    <property type="match status" value="1"/>
</dbReference>
<evidence type="ECO:0000313" key="3">
    <source>
        <dbReference type="Proteomes" id="UP000649829"/>
    </source>
</evidence>
<dbReference type="PROSITE" id="PS00166">
    <property type="entry name" value="ENOYL_COA_HYDRATASE"/>
    <property type="match status" value="1"/>
</dbReference>
<evidence type="ECO:0000313" key="2">
    <source>
        <dbReference type="EMBL" id="GGM16660.1"/>
    </source>
</evidence>
<dbReference type="Proteomes" id="UP000649829">
    <property type="component" value="Unassembled WGS sequence"/>
</dbReference>
<gene>
    <name evidence="2" type="ORF">GCM10011534_43230</name>
</gene>
<sequence length="260" mass="26428">MSAEIAQPTGEGTVSCDISGAVATITLRRPDRLNALSGHMRAAFGRALDEVEAADGVRVVLIRGEGRAFCAGGDLDSFPSTAFGWRARLRIAQDHHARMVRSDLIFVAAVQGAAAGGGASLALASDILVMAEGAKIVFPFVRLGLVPDGGASVLLTAKLGPALAADLLLSGGTLTAAEAKQAGLTRRVVPDADLADAAETLAADLAAMPEGALALTKNLMRGAWADRMQASFDHEVDAMALAAGLPGHAAALAAATKKGR</sequence>
<dbReference type="EMBL" id="BMLF01000008">
    <property type="protein sequence ID" value="GGM16660.1"/>
    <property type="molecule type" value="Genomic_DNA"/>
</dbReference>
<evidence type="ECO:0000256" key="1">
    <source>
        <dbReference type="RuleBase" id="RU003707"/>
    </source>
</evidence>
<reference evidence="2" key="2">
    <citation type="submission" date="2020-09" db="EMBL/GenBank/DDBJ databases">
        <authorList>
            <person name="Sun Q."/>
            <person name="Zhou Y."/>
        </authorList>
    </citation>
    <scope>NUCLEOTIDE SEQUENCE</scope>
    <source>
        <strain evidence="2">CGMCC 1.6293</strain>
    </source>
</reference>
<comment type="similarity">
    <text evidence="1">Belongs to the enoyl-CoA hydratase/isomerase family.</text>
</comment>
<dbReference type="SUPFAM" id="SSF52096">
    <property type="entry name" value="ClpP/crotonase"/>
    <property type="match status" value="1"/>
</dbReference>
<dbReference type="CDD" id="cd06558">
    <property type="entry name" value="crotonase-like"/>
    <property type="match status" value="1"/>
</dbReference>
<dbReference type="GO" id="GO:0003824">
    <property type="term" value="F:catalytic activity"/>
    <property type="evidence" value="ECO:0007669"/>
    <property type="project" value="InterPro"/>
</dbReference>
<accession>A0A917WNJ7</accession>
<dbReference type="InterPro" id="IPR001753">
    <property type="entry name" value="Enoyl-CoA_hydra/iso"/>
</dbReference>